<dbReference type="Proteomes" id="UP001219525">
    <property type="component" value="Unassembled WGS sequence"/>
</dbReference>
<evidence type="ECO:0008006" key="5">
    <source>
        <dbReference type="Google" id="ProtNLM"/>
    </source>
</evidence>
<keyword evidence="1" id="KW-0694">RNA-binding</keyword>
<feature type="compositionally biased region" description="Pro residues" evidence="2">
    <location>
        <begin position="124"/>
        <end position="137"/>
    </location>
</feature>
<name>A0AAD6UQD0_9AGAR</name>
<keyword evidence="4" id="KW-1185">Reference proteome</keyword>
<dbReference type="EMBL" id="JARJCW010000160">
    <property type="protein sequence ID" value="KAJ7190004.1"/>
    <property type="molecule type" value="Genomic_DNA"/>
</dbReference>
<dbReference type="GO" id="GO:0003723">
    <property type="term" value="F:RNA binding"/>
    <property type="evidence" value="ECO:0007669"/>
    <property type="project" value="UniProtKB-UniRule"/>
</dbReference>
<feature type="region of interest" description="Disordered" evidence="2">
    <location>
        <begin position="110"/>
        <end position="167"/>
    </location>
</feature>
<evidence type="ECO:0000313" key="3">
    <source>
        <dbReference type="EMBL" id="KAJ7190004.1"/>
    </source>
</evidence>
<evidence type="ECO:0000313" key="4">
    <source>
        <dbReference type="Proteomes" id="UP001219525"/>
    </source>
</evidence>
<sequence length="280" mass="30030">MSRPPTPAPTPAVIAVGHTNIPLAELHPTAMGSPDRYSCTLVVTDAVVGHIIGRGSKGLHQAHDVSGTQLRAYTDKVSPAERRVSIRGIDQQIGDALIALGKCFIRKRVRPKKKGLSRPSEGTAPPPAGPAPAPPPASMNVNPRVPQRQAHPAAAKKPAQASPPMMLGTRHPFLRMQRAPLWARTPTPWSRRRYFYHAYTCHGISSSSPNSTPFAPSVTMLTPAPTNAAPTVPGSPMAIDAVATSEDKQESIGLALLQSRQRTKKKLHKAVHSGMEEKQK</sequence>
<evidence type="ECO:0000256" key="2">
    <source>
        <dbReference type="SAM" id="MobiDB-lite"/>
    </source>
</evidence>
<feature type="region of interest" description="Disordered" evidence="2">
    <location>
        <begin position="256"/>
        <end position="280"/>
    </location>
</feature>
<dbReference type="PROSITE" id="PS50084">
    <property type="entry name" value="KH_TYPE_1"/>
    <property type="match status" value="1"/>
</dbReference>
<proteinExistence type="predicted"/>
<feature type="compositionally biased region" description="Basic residues" evidence="2">
    <location>
        <begin position="261"/>
        <end position="271"/>
    </location>
</feature>
<comment type="caution">
    <text evidence="3">The sequence shown here is derived from an EMBL/GenBank/DDBJ whole genome shotgun (WGS) entry which is preliminary data.</text>
</comment>
<reference evidence="3" key="1">
    <citation type="submission" date="2023-03" db="EMBL/GenBank/DDBJ databases">
        <title>Massive genome expansion in bonnet fungi (Mycena s.s.) driven by repeated elements and novel gene families across ecological guilds.</title>
        <authorList>
            <consortium name="Lawrence Berkeley National Laboratory"/>
            <person name="Harder C.B."/>
            <person name="Miyauchi S."/>
            <person name="Viragh M."/>
            <person name="Kuo A."/>
            <person name="Thoen E."/>
            <person name="Andreopoulos B."/>
            <person name="Lu D."/>
            <person name="Skrede I."/>
            <person name="Drula E."/>
            <person name="Henrissat B."/>
            <person name="Morin E."/>
            <person name="Kohler A."/>
            <person name="Barry K."/>
            <person name="LaButti K."/>
            <person name="Morin E."/>
            <person name="Salamov A."/>
            <person name="Lipzen A."/>
            <person name="Mereny Z."/>
            <person name="Hegedus B."/>
            <person name="Baldrian P."/>
            <person name="Stursova M."/>
            <person name="Weitz H."/>
            <person name="Taylor A."/>
            <person name="Grigoriev I.V."/>
            <person name="Nagy L.G."/>
            <person name="Martin F."/>
            <person name="Kauserud H."/>
        </authorList>
    </citation>
    <scope>NUCLEOTIDE SEQUENCE</scope>
    <source>
        <strain evidence="3">9144</strain>
    </source>
</reference>
<protein>
    <recommendedName>
        <fullName evidence="5">K Homology domain-containing protein</fullName>
    </recommendedName>
</protein>
<organism evidence="3 4">
    <name type="scientific">Mycena pura</name>
    <dbReference type="NCBI Taxonomy" id="153505"/>
    <lineage>
        <taxon>Eukaryota</taxon>
        <taxon>Fungi</taxon>
        <taxon>Dikarya</taxon>
        <taxon>Basidiomycota</taxon>
        <taxon>Agaricomycotina</taxon>
        <taxon>Agaricomycetes</taxon>
        <taxon>Agaricomycetidae</taxon>
        <taxon>Agaricales</taxon>
        <taxon>Marasmiineae</taxon>
        <taxon>Mycenaceae</taxon>
        <taxon>Mycena</taxon>
    </lineage>
</organism>
<feature type="compositionally biased region" description="Low complexity" evidence="2">
    <location>
        <begin position="146"/>
        <end position="164"/>
    </location>
</feature>
<gene>
    <name evidence="3" type="ORF">GGX14DRAFT_408383</name>
</gene>
<evidence type="ECO:0000256" key="1">
    <source>
        <dbReference type="PROSITE-ProRule" id="PRU00117"/>
    </source>
</evidence>
<dbReference type="AlphaFoldDB" id="A0AAD6UQD0"/>
<dbReference type="Gene3D" id="3.30.1370.10">
    <property type="entry name" value="K Homology domain, type 1"/>
    <property type="match status" value="1"/>
</dbReference>
<accession>A0AAD6UQD0</accession>
<dbReference type="SUPFAM" id="SSF54791">
    <property type="entry name" value="Eukaryotic type KH-domain (KH-domain type I)"/>
    <property type="match status" value="1"/>
</dbReference>
<dbReference type="InterPro" id="IPR036612">
    <property type="entry name" value="KH_dom_type_1_sf"/>
</dbReference>